<evidence type="ECO:0000256" key="6">
    <source>
        <dbReference type="ARBA" id="ARBA00023136"/>
    </source>
</evidence>
<proteinExistence type="inferred from homology"/>
<dbReference type="PANTHER" id="PTHR30193:SF41">
    <property type="entry name" value="DIACETYLCHITOBIOSE UPTAKE SYSTEM PERMEASE PROTEIN NGCF"/>
    <property type="match status" value="1"/>
</dbReference>
<dbReference type="SUPFAM" id="SSF161098">
    <property type="entry name" value="MetI-like"/>
    <property type="match status" value="1"/>
</dbReference>
<keyword evidence="2 7" id="KW-0813">Transport</keyword>
<dbReference type="GO" id="GO:0055085">
    <property type="term" value="P:transmembrane transport"/>
    <property type="evidence" value="ECO:0007669"/>
    <property type="project" value="InterPro"/>
</dbReference>
<name>A0A387BWQ2_9MICO</name>
<dbReference type="KEGG" id="gry:D7I44_04635"/>
<dbReference type="AlphaFoldDB" id="A0A387BWQ2"/>
<organism evidence="9 10">
    <name type="scientific">Gryllotalpicola protaetiae</name>
    <dbReference type="NCBI Taxonomy" id="2419771"/>
    <lineage>
        <taxon>Bacteria</taxon>
        <taxon>Bacillati</taxon>
        <taxon>Actinomycetota</taxon>
        <taxon>Actinomycetes</taxon>
        <taxon>Micrococcales</taxon>
        <taxon>Microbacteriaceae</taxon>
        <taxon>Gryllotalpicola</taxon>
    </lineage>
</organism>
<evidence type="ECO:0000256" key="2">
    <source>
        <dbReference type="ARBA" id="ARBA00022448"/>
    </source>
</evidence>
<feature type="transmembrane region" description="Helical" evidence="7">
    <location>
        <begin position="58"/>
        <end position="79"/>
    </location>
</feature>
<evidence type="ECO:0000313" key="10">
    <source>
        <dbReference type="Proteomes" id="UP000275069"/>
    </source>
</evidence>
<keyword evidence="5 7" id="KW-1133">Transmembrane helix</keyword>
<dbReference type="GO" id="GO:0005886">
    <property type="term" value="C:plasma membrane"/>
    <property type="evidence" value="ECO:0007669"/>
    <property type="project" value="UniProtKB-SubCell"/>
</dbReference>
<dbReference type="Proteomes" id="UP000275069">
    <property type="component" value="Chromosome"/>
</dbReference>
<dbReference type="CDD" id="cd06261">
    <property type="entry name" value="TM_PBP2"/>
    <property type="match status" value="1"/>
</dbReference>
<dbReference type="PANTHER" id="PTHR30193">
    <property type="entry name" value="ABC TRANSPORTER PERMEASE PROTEIN"/>
    <property type="match status" value="1"/>
</dbReference>
<sequence length="269" mass="29243">MVPLLVVNVCVIAGPGLMSVYYSMTDWQGFGPANFIGFANYVRMFGDADFLTALLHNLIWTAIFLVVPMGMALLGAYLLSRLRRFATLFRALYFIPYIVASVVSSTIWSSLLAGSGIGSVIGINFLGNPSTALPAVAVANVWTRWGFLAVIFFAAMQSVNPSLYEASSLDGASTMQQFFHVTLPSIRPTLMFMGLMSVIWSFLVFDWIYIMTQGGPAGSTEVLSTLLYREAFTSQEAGYASAIGVVLALISGVIVGGYQFLRARKGWDI</sequence>
<dbReference type="InterPro" id="IPR000515">
    <property type="entry name" value="MetI-like"/>
</dbReference>
<feature type="transmembrane region" description="Helical" evidence="7">
    <location>
        <begin position="5"/>
        <end position="24"/>
    </location>
</feature>
<keyword evidence="10" id="KW-1185">Reference proteome</keyword>
<feature type="transmembrane region" description="Helical" evidence="7">
    <location>
        <begin position="132"/>
        <end position="155"/>
    </location>
</feature>
<comment type="subcellular location">
    <subcellularLocation>
        <location evidence="1 7">Cell membrane</location>
        <topology evidence="1 7">Multi-pass membrane protein</topology>
    </subcellularLocation>
</comment>
<accession>A0A387BWQ2</accession>
<keyword evidence="3" id="KW-1003">Cell membrane</keyword>
<dbReference type="OrthoDB" id="145927at2"/>
<evidence type="ECO:0000256" key="1">
    <source>
        <dbReference type="ARBA" id="ARBA00004651"/>
    </source>
</evidence>
<keyword evidence="4 7" id="KW-0812">Transmembrane</keyword>
<evidence type="ECO:0000256" key="7">
    <source>
        <dbReference type="RuleBase" id="RU363032"/>
    </source>
</evidence>
<dbReference type="InterPro" id="IPR035906">
    <property type="entry name" value="MetI-like_sf"/>
</dbReference>
<dbReference type="PROSITE" id="PS50928">
    <property type="entry name" value="ABC_TM1"/>
    <property type="match status" value="1"/>
</dbReference>
<dbReference type="InterPro" id="IPR051393">
    <property type="entry name" value="ABC_transporter_permease"/>
</dbReference>
<evidence type="ECO:0000313" key="9">
    <source>
        <dbReference type="EMBL" id="AYG05267.1"/>
    </source>
</evidence>
<evidence type="ECO:0000256" key="4">
    <source>
        <dbReference type="ARBA" id="ARBA00022692"/>
    </source>
</evidence>
<reference evidence="9 10" key="1">
    <citation type="submission" date="2018-09" db="EMBL/GenBank/DDBJ databases">
        <title>Genome sequencing of strain 2DFW10M-5.</title>
        <authorList>
            <person name="Heo J."/>
            <person name="Kim S.-J."/>
            <person name="Kwon S.-W."/>
        </authorList>
    </citation>
    <scope>NUCLEOTIDE SEQUENCE [LARGE SCALE GENOMIC DNA]</scope>
    <source>
        <strain evidence="9 10">2DFW10M-5</strain>
    </source>
</reference>
<feature type="transmembrane region" description="Helical" evidence="7">
    <location>
        <begin position="91"/>
        <end position="112"/>
    </location>
</feature>
<feature type="transmembrane region" description="Helical" evidence="7">
    <location>
        <begin position="190"/>
        <end position="210"/>
    </location>
</feature>
<protein>
    <submittedName>
        <fullName evidence="9">Sugar ABC transporter permease</fullName>
    </submittedName>
</protein>
<dbReference type="Gene3D" id="1.10.3720.10">
    <property type="entry name" value="MetI-like"/>
    <property type="match status" value="1"/>
</dbReference>
<evidence type="ECO:0000256" key="5">
    <source>
        <dbReference type="ARBA" id="ARBA00022989"/>
    </source>
</evidence>
<feature type="domain" description="ABC transmembrane type-1" evidence="8">
    <location>
        <begin position="54"/>
        <end position="258"/>
    </location>
</feature>
<keyword evidence="6 7" id="KW-0472">Membrane</keyword>
<gene>
    <name evidence="9" type="ORF">D7I44_04635</name>
</gene>
<evidence type="ECO:0000259" key="8">
    <source>
        <dbReference type="PROSITE" id="PS50928"/>
    </source>
</evidence>
<evidence type="ECO:0000256" key="3">
    <source>
        <dbReference type="ARBA" id="ARBA00022475"/>
    </source>
</evidence>
<comment type="similarity">
    <text evidence="7">Belongs to the binding-protein-dependent transport system permease family.</text>
</comment>
<dbReference type="Pfam" id="PF00528">
    <property type="entry name" value="BPD_transp_1"/>
    <property type="match status" value="1"/>
</dbReference>
<dbReference type="EMBL" id="CP032624">
    <property type="protein sequence ID" value="AYG05267.1"/>
    <property type="molecule type" value="Genomic_DNA"/>
</dbReference>
<feature type="transmembrane region" description="Helical" evidence="7">
    <location>
        <begin position="237"/>
        <end position="261"/>
    </location>
</feature>